<evidence type="ECO:0000313" key="1">
    <source>
        <dbReference type="EMBL" id="KAF7415412.1"/>
    </source>
</evidence>
<sequence length="156" mass="17574">MIGLSNVLRRLVIRKVPCRYDTEFFVGIEAGTGTGAEAGTGVEAVAGTRTEFTRLRVTYKLVKHALRSNNGIIRCGEYFTALSFETSKRSSASLPVRFTEAFVDAIAHEKSREERRERREEVFGAFKCEFKSIIVRFRKSRYDKGDSGSAMAEFGR</sequence>
<dbReference type="AlphaFoldDB" id="A0A834NQ11"/>
<gene>
    <name evidence="1" type="ORF">H0235_012004</name>
</gene>
<dbReference type="Proteomes" id="UP000600918">
    <property type="component" value="Unassembled WGS sequence"/>
</dbReference>
<reference evidence="1" key="1">
    <citation type="journal article" date="2020" name="G3 (Bethesda)">
        <title>High-Quality Assemblies for Three Invasive Social Wasps from the &lt;i&gt;Vespula&lt;/i&gt; Genus.</title>
        <authorList>
            <person name="Harrop T.W.R."/>
            <person name="Guhlin J."/>
            <person name="McLaughlin G.M."/>
            <person name="Permina E."/>
            <person name="Stockwell P."/>
            <person name="Gilligan J."/>
            <person name="Le Lec M.F."/>
            <person name="Gruber M.A.M."/>
            <person name="Quinn O."/>
            <person name="Lovegrove M."/>
            <person name="Duncan E.J."/>
            <person name="Remnant E.J."/>
            <person name="Van Eeckhoven J."/>
            <person name="Graham B."/>
            <person name="Knapp R.A."/>
            <person name="Langford K.W."/>
            <person name="Kronenberg Z."/>
            <person name="Press M.O."/>
            <person name="Eacker S.M."/>
            <person name="Wilson-Rankin E.E."/>
            <person name="Purcell J."/>
            <person name="Lester P.J."/>
            <person name="Dearden P.K."/>
        </authorList>
    </citation>
    <scope>NUCLEOTIDE SEQUENCE</scope>
    <source>
        <strain evidence="1">Volc-1</strain>
    </source>
</reference>
<accession>A0A834NQ11</accession>
<evidence type="ECO:0000313" key="2">
    <source>
        <dbReference type="Proteomes" id="UP000600918"/>
    </source>
</evidence>
<organism evidence="1 2">
    <name type="scientific">Vespula pensylvanica</name>
    <name type="common">Western yellow jacket</name>
    <name type="synonym">Wasp</name>
    <dbReference type="NCBI Taxonomy" id="30213"/>
    <lineage>
        <taxon>Eukaryota</taxon>
        <taxon>Metazoa</taxon>
        <taxon>Ecdysozoa</taxon>
        <taxon>Arthropoda</taxon>
        <taxon>Hexapoda</taxon>
        <taxon>Insecta</taxon>
        <taxon>Pterygota</taxon>
        <taxon>Neoptera</taxon>
        <taxon>Endopterygota</taxon>
        <taxon>Hymenoptera</taxon>
        <taxon>Apocrita</taxon>
        <taxon>Aculeata</taxon>
        <taxon>Vespoidea</taxon>
        <taxon>Vespidae</taxon>
        <taxon>Vespinae</taxon>
        <taxon>Vespula</taxon>
    </lineage>
</organism>
<keyword evidence="2" id="KW-1185">Reference proteome</keyword>
<name>A0A834NQ11_VESPE</name>
<protein>
    <submittedName>
        <fullName evidence="1">Uncharacterized protein</fullName>
    </submittedName>
</protein>
<comment type="caution">
    <text evidence="1">The sequence shown here is derived from an EMBL/GenBank/DDBJ whole genome shotgun (WGS) entry which is preliminary data.</text>
</comment>
<dbReference type="EMBL" id="JACSDY010000011">
    <property type="protein sequence ID" value="KAF7415412.1"/>
    <property type="molecule type" value="Genomic_DNA"/>
</dbReference>
<proteinExistence type="predicted"/>